<dbReference type="SUPFAM" id="SSF50249">
    <property type="entry name" value="Nucleic acid-binding proteins"/>
    <property type="match status" value="1"/>
</dbReference>
<feature type="binding site" evidence="7">
    <location>
        <position position="486"/>
    </location>
    <ligand>
        <name>ATP</name>
        <dbReference type="ChEBI" id="CHEBI:30616"/>
    </ligand>
</feature>
<dbReference type="Pfam" id="PF02938">
    <property type="entry name" value="GAD"/>
    <property type="match status" value="1"/>
</dbReference>
<proteinExistence type="inferred from homology"/>
<feature type="binding site" evidence="7">
    <location>
        <begin position="538"/>
        <end position="541"/>
    </location>
    <ligand>
        <name>ATP</name>
        <dbReference type="ChEBI" id="CHEBI:30616"/>
    </ligand>
</feature>
<keyword evidence="2 7" id="KW-0436">Ligase</keyword>
<accession>A0A367ZF93</accession>
<comment type="subcellular location">
    <subcellularLocation>
        <location evidence="7">Cytoplasm</location>
    </subcellularLocation>
</comment>
<dbReference type="GO" id="GO:0005524">
    <property type="term" value="F:ATP binding"/>
    <property type="evidence" value="ECO:0007669"/>
    <property type="project" value="UniProtKB-UniRule"/>
</dbReference>
<keyword evidence="4 7" id="KW-0067">ATP-binding</keyword>
<dbReference type="InterPro" id="IPR002312">
    <property type="entry name" value="Asp/Asn-tRNA-synth_IIb"/>
</dbReference>
<dbReference type="PRINTS" id="PR01042">
    <property type="entry name" value="TRNASYNTHASP"/>
</dbReference>
<organism evidence="9 10">
    <name type="scientific">Candidatus Ozemobacter sibiricus</name>
    <dbReference type="NCBI Taxonomy" id="2268124"/>
    <lineage>
        <taxon>Bacteria</taxon>
        <taxon>Candidatus Ozemobacteria</taxon>
        <taxon>Candidatus Ozemobacterales</taxon>
        <taxon>Candidatus Ozemobacteraceae</taxon>
        <taxon>Candidatus Ozemobacter</taxon>
    </lineage>
</organism>
<dbReference type="Proteomes" id="UP000252355">
    <property type="component" value="Unassembled WGS sequence"/>
</dbReference>
<dbReference type="InterPro" id="IPR047090">
    <property type="entry name" value="AspRS_core"/>
</dbReference>
<dbReference type="GO" id="GO:0004815">
    <property type="term" value="F:aspartate-tRNA ligase activity"/>
    <property type="evidence" value="ECO:0007669"/>
    <property type="project" value="UniProtKB-UniRule"/>
</dbReference>
<feature type="site" description="Important for tRNA non-discrimination" evidence="7">
    <location>
        <position position="83"/>
    </location>
</feature>
<dbReference type="PANTHER" id="PTHR22594:SF5">
    <property type="entry name" value="ASPARTATE--TRNA LIGASE, MITOCHONDRIAL"/>
    <property type="match status" value="1"/>
</dbReference>
<dbReference type="SUPFAM" id="SSF55681">
    <property type="entry name" value="Class II aaRS and biotin synthetases"/>
    <property type="match status" value="1"/>
</dbReference>
<dbReference type="InterPro" id="IPR004365">
    <property type="entry name" value="NA-bd_OB_tRNA"/>
</dbReference>
<dbReference type="CDD" id="cd00777">
    <property type="entry name" value="AspRS_core"/>
    <property type="match status" value="1"/>
</dbReference>
<dbReference type="EC" id="6.1.1.23" evidence="7"/>
<dbReference type="HAMAP" id="MF_00044">
    <property type="entry name" value="Asp_tRNA_synth_type1"/>
    <property type="match status" value="1"/>
</dbReference>
<dbReference type="SUPFAM" id="SSF55261">
    <property type="entry name" value="GAD domain-like"/>
    <property type="match status" value="1"/>
</dbReference>
<comment type="catalytic activity">
    <reaction evidence="7">
        <text>tRNA(Asx) + L-aspartate + ATP = L-aspartyl-tRNA(Asx) + AMP + diphosphate</text>
        <dbReference type="Rhea" id="RHEA:18349"/>
        <dbReference type="Rhea" id="RHEA-COMP:9710"/>
        <dbReference type="Rhea" id="RHEA-COMP:9711"/>
        <dbReference type="ChEBI" id="CHEBI:29991"/>
        <dbReference type="ChEBI" id="CHEBI:30616"/>
        <dbReference type="ChEBI" id="CHEBI:33019"/>
        <dbReference type="ChEBI" id="CHEBI:78442"/>
        <dbReference type="ChEBI" id="CHEBI:78516"/>
        <dbReference type="ChEBI" id="CHEBI:456215"/>
        <dbReference type="EC" id="6.1.1.23"/>
    </reaction>
</comment>
<dbReference type="InterPro" id="IPR045864">
    <property type="entry name" value="aa-tRNA-synth_II/BPL/LPL"/>
</dbReference>
<evidence type="ECO:0000256" key="1">
    <source>
        <dbReference type="ARBA" id="ARBA00006303"/>
    </source>
</evidence>
<dbReference type="InterPro" id="IPR047089">
    <property type="entry name" value="Asp-tRNA-ligase_1_N"/>
</dbReference>
<dbReference type="NCBIfam" id="NF001750">
    <property type="entry name" value="PRK00476.1"/>
    <property type="match status" value="1"/>
</dbReference>
<keyword evidence="3 7" id="KW-0547">Nucleotide-binding</keyword>
<dbReference type="InterPro" id="IPR004115">
    <property type="entry name" value="GAD-like_sf"/>
</dbReference>
<dbReference type="PANTHER" id="PTHR22594">
    <property type="entry name" value="ASPARTYL/LYSYL-TRNA SYNTHETASE"/>
    <property type="match status" value="1"/>
</dbReference>
<dbReference type="Gene3D" id="2.40.50.140">
    <property type="entry name" value="Nucleic acid-binding proteins"/>
    <property type="match status" value="1"/>
</dbReference>
<dbReference type="InterPro" id="IPR029351">
    <property type="entry name" value="GAD_dom"/>
</dbReference>
<feature type="region of interest" description="Aspartate" evidence="7">
    <location>
        <begin position="199"/>
        <end position="202"/>
    </location>
</feature>
<dbReference type="GO" id="GO:0006422">
    <property type="term" value="P:aspartyl-tRNA aminoacylation"/>
    <property type="evidence" value="ECO:0007669"/>
    <property type="project" value="UniProtKB-UniRule"/>
</dbReference>
<comment type="caution">
    <text evidence="7">Lacks conserved residue(s) required for the propagation of feature annotation.</text>
</comment>
<evidence type="ECO:0000256" key="2">
    <source>
        <dbReference type="ARBA" id="ARBA00022598"/>
    </source>
</evidence>
<keyword evidence="7" id="KW-0963">Cytoplasm</keyword>
<dbReference type="EMBL" id="QOQW01000035">
    <property type="protein sequence ID" value="RCK76726.1"/>
    <property type="molecule type" value="Genomic_DNA"/>
</dbReference>
<dbReference type="Pfam" id="PF01336">
    <property type="entry name" value="tRNA_anti-codon"/>
    <property type="match status" value="1"/>
</dbReference>
<comment type="function">
    <text evidence="7">Aspartyl-tRNA synthetase with relaxed tRNA specificity since it is able to aspartylate not only its cognate tRNA(Asp) but also tRNA(Asn). Reaction proceeds in two steps: L-aspartate is first activated by ATP to form Asp-AMP and then transferred to the acceptor end of tRNA(Asp/Asn).</text>
</comment>
<dbReference type="InterPro" id="IPR004364">
    <property type="entry name" value="Aa-tRNA-synt_II"/>
</dbReference>
<evidence type="ECO:0000256" key="4">
    <source>
        <dbReference type="ARBA" id="ARBA00022840"/>
    </source>
</evidence>
<dbReference type="Gene3D" id="3.30.930.10">
    <property type="entry name" value="Bira Bifunctional Protein, Domain 2"/>
    <property type="match status" value="1"/>
</dbReference>
<comment type="caution">
    <text evidence="9">The sequence shown here is derived from an EMBL/GenBank/DDBJ whole genome shotgun (WGS) entry which is preliminary data.</text>
</comment>
<keyword evidence="5 7" id="KW-0648">Protein biosynthesis</keyword>
<evidence type="ECO:0000259" key="8">
    <source>
        <dbReference type="PROSITE" id="PS50862"/>
    </source>
</evidence>
<comment type="subunit">
    <text evidence="7">Homodimer.</text>
</comment>
<keyword evidence="6 7" id="KW-0030">Aminoacyl-tRNA synthetase</keyword>
<dbReference type="CDD" id="cd04317">
    <property type="entry name" value="EcAspRS_like_N"/>
    <property type="match status" value="1"/>
</dbReference>
<feature type="binding site" evidence="7">
    <location>
        <begin position="221"/>
        <end position="223"/>
    </location>
    <ligand>
        <name>ATP</name>
        <dbReference type="ChEBI" id="CHEBI:30616"/>
    </ligand>
</feature>
<feature type="domain" description="Aminoacyl-transfer RNA synthetases class-II family profile" evidence="8">
    <location>
        <begin position="144"/>
        <end position="559"/>
    </location>
</feature>
<evidence type="ECO:0000256" key="7">
    <source>
        <dbReference type="HAMAP-Rule" id="MF_00044"/>
    </source>
</evidence>
<dbReference type="GO" id="GO:0003676">
    <property type="term" value="F:nucleic acid binding"/>
    <property type="evidence" value="ECO:0007669"/>
    <property type="project" value="InterPro"/>
</dbReference>
<evidence type="ECO:0000313" key="10">
    <source>
        <dbReference type="Proteomes" id="UP000252355"/>
    </source>
</evidence>
<dbReference type="AlphaFoldDB" id="A0A367ZF93"/>
<comment type="similarity">
    <text evidence="1 7">Belongs to the class-II aminoacyl-tRNA synthetase family. Type 1 subfamily.</text>
</comment>
<evidence type="ECO:0000256" key="6">
    <source>
        <dbReference type="ARBA" id="ARBA00023146"/>
    </source>
</evidence>
<feature type="binding site" evidence="7">
    <location>
        <position position="175"/>
    </location>
    <ligand>
        <name>L-aspartate</name>
        <dbReference type="ChEBI" id="CHEBI:29991"/>
    </ligand>
</feature>
<dbReference type="NCBIfam" id="TIGR00459">
    <property type="entry name" value="aspS_bact"/>
    <property type="match status" value="1"/>
</dbReference>
<gene>
    <name evidence="7" type="primary">aspS</name>
    <name evidence="9" type="ORF">OZSIB_3318</name>
</gene>
<dbReference type="InterPro" id="IPR004524">
    <property type="entry name" value="Asp-tRNA-ligase_1"/>
</dbReference>
<feature type="binding site" evidence="7">
    <location>
        <position position="452"/>
    </location>
    <ligand>
        <name>L-aspartate</name>
        <dbReference type="ChEBI" id="CHEBI:29991"/>
    </ligand>
</feature>
<dbReference type="PROSITE" id="PS50862">
    <property type="entry name" value="AA_TRNA_LIGASE_II"/>
    <property type="match status" value="1"/>
</dbReference>
<evidence type="ECO:0000313" key="9">
    <source>
        <dbReference type="EMBL" id="RCK76726.1"/>
    </source>
</evidence>
<dbReference type="InterPro" id="IPR006195">
    <property type="entry name" value="aa-tRNA-synth_II"/>
</dbReference>
<dbReference type="InterPro" id="IPR012340">
    <property type="entry name" value="NA-bd_OB-fold"/>
</dbReference>
<protein>
    <recommendedName>
        <fullName evidence="7">Aspartate--tRNA(Asp/Asn) ligase</fullName>
        <ecNumber evidence="7">6.1.1.23</ecNumber>
    </recommendedName>
    <alternativeName>
        <fullName evidence="7">Aspartyl-tRNA synthetase</fullName>
        <shortName evidence="7">AspRS</shortName>
    </alternativeName>
    <alternativeName>
        <fullName evidence="7">Non-discriminating aspartyl-tRNA synthetase</fullName>
        <shortName evidence="7">ND-AspRS</shortName>
    </alternativeName>
</protein>
<dbReference type="Pfam" id="PF00152">
    <property type="entry name" value="tRNA-synt_2"/>
    <property type="match status" value="1"/>
</dbReference>
<name>A0A367ZF93_9BACT</name>
<feature type="binding site" evidence="7">
    <location>
        <position position="493"/>
    </location>
    <ligand>
        <name>L-aspartate</name>
        <dbReference type="ChEBI" id="CHEBI:29991"/>
    </ligand>
</feature>
<dbReference type="Gene3D" id="3.30.1360.30">
    <property type="entry name" value="GAD-like domain"/>
    <property type="match status" value="1"/>
</dbReference>
<sequence length="593" mass="65809">MHPYRTHTCGELRATHIGQTVRLSGWIQHKRDLGGVLFVTLRDNYGLTQILVPPGTPVHQAFEDFRVESVVTVDGVVRHRGEGNVNPRMPTGEIEVEAAAVTLQGPADVLPFPLHDEGTTPEATRLTYRFLDLRTPKLHENILLRSRVIASIRRRMIAEGFNEFQTPILTSSSPEGARDYLVPSRLYPGKFYALPQAPQQFKQLLMVAGFDRYFQIAPCFRDEDARADRSPGEFYQLDLEMSFVTQDDVFATVERVMHGVFTEFSSAKVTGIPFPRLPYDEAMRRYGTDKPDLRFDLPIEDVSDIFGAGEFRAFRGVVEAGGAVRALSVPGAADKSRKFFDDLEAFAKEQGAKGLATLLFPVGGEPKGTLAKPLPPAMREALQTRLRAPAGSALLFVADADPLPASVVLGKVRIRLADLLDLREKNAFSFVWITDFPMFEKDPETGQITFSHNPFSMPQGGLEALETLDPLKIKAFQYDLVCNGVELSSGAIRNHRPEIMYKAFAIAGYSKADVDTKFGGMIRAFRYGAPPHGGIAPGIDRIVMLLANERNIREVIAFPMNQNAQDLLMGAPSEVSQKQLDELHLRIVLPEKG</sequence>
<reference evidence="9 10" key="1">
    <citation type="submission" date="2018-05" db="EMBL/GenBank/DDBJ databases">
        <title>A metagenomic window into the 2 km-deep terrestrial subsurface aquifer revealed taxonomically and functionally diverse microbial community comprising novel uncultured bacterial lineages.</title>
        <authorList>
            <person name="Kadnikov V.V."/>
            <person name="Mardanov A.V."/>
            <person name="Beletsky A.V."/>
            <person name="Banks D."/>
            <person name="Pimenov N.V."/>
            <person name="Frank Y.A."/>
            <person name="Karnachuk O.V."/>
            <person name="Ravin N.V."/>
        </authorList>
    </citation>
    <scope>NUCLEOTIDE SEQUENCE [LARGE SCALE GENOMIC DNA]</scope>
    <source>
        <strain evidence="9">BY5</strain>
    </source>
</reference>
<dbReference type="GO" id="GO:0005737">
    <property type="term" value="C:cytoplasm"/>
    <property type="evidence" value="ECO:0007669"/>
    <property type="project" value="UniProtKB-SubCell"/>
</dbReference>
<feature type="binding site" evidence="7">
    <location>
        <position position="221"/>
    </location>
    <ligand>
        <name>L-aspartate</name>
        <dbReference type="ChEBI" id="CHEBI:29991"/>
    </ligand>
</feature>
<evidence type="ECO:0000256" key="5">
    <source>
        <dbReference type="ARBA" id="ARBA00022917"/>
    </source>
</evidence>
<evidence type="ECO:0000256" key="3">
    <source>
        <dbReference type="ARBA" id="ARBA00022741"/>
    </source>
</evidence>
<dbReference type="GO" id="GO:0050560">
    <property type="term" value="F:aspartate-tRNA(Asn) ligase activity"/>
    <property type="evidence" value="ECO:0007669"/>
    <property type="project" value="UniProtKB-EC"/>
</dbReference>